<evidence type="ECO:0000256" key="1">
    <source>
        <dbReference type="ARBA" id="ARBA00022499"/>
    </source>
</evidence>
<dbReference type="InterPro" id="IPR019956">
    <property type="entry name" value="Ubiquitin_dom"/>
</dbReference>
<sequence>MKESMQKLGSSTEKLREKERKRVREKERKRVREKKERESSDIFDNVKDKIKAKEGIPPDQQLLIFSGKQLEDGRTLVDGDGDGGKEIEDGDGGKGESAWVAVTDLARALAERKKRRWW</sequence>
<dbReference type="GO" id="GO:0003729">
    <property type="term" value="F:mRNA binding"/>
    <property type="evidence" value="ECO:0007669"/>
    <property type="project" value="UniProtKB-ARBA"/>
</dbReference>
<dbReference type="InterPro" id="IPR050158">
    <property type="entry name" value="Ubiquitin_ubiquitin-like"/>
</dbReference>
<name>A0A498IKS5_MALDO</name>
<keyword evidence="1" id="KW-1017">Isopeptide bond</keyword>
<protein>
    <recommendedName>
        <fullName evidence="3">Ubiquitin-like domain-containing protein</fullName>
    </recommendedName>
</protein>
<reference evidence="4 5" key="1">
    <citation type="submission" date="2018-10" db="EMBL/GenBank/DDBJ databases">
        <title>A high-quality apple genome assembly.</title>
        <authorList>
            <person name="Hu J."/>
        </authorList>
    </citation>
    <scope>NUCLEOTIDE SEQUENCE [LARGE SCALE GENOMIC DNA]</scope>
    <source>
        <strain evidence="5">cv. HFTH1</strain>
        <tissue evidence="4">Young leaf</tissue>
    </source>
</reference>
<feature type="region of interest" description="Disordered" evidence="2">
    <location>
        <begin position="74"/>
        <end position="95"/>
    </location>
</feature>
<evidence type="ECO:0000256" key="2">
    <source>
        <dbReference type="SAM" id="MobiDB-lite"/>
    </source>
</evidence>
<evidence type="ECO:0000259" key="3">
    <source>
        <dbReference type="PROSITE" id="PS50053"/>
    </source>
</evidence>
<dbReference type="STRING" id="3750.A0A498IKS5"/>
<organism evidence="4 5">
    <name type="scientific">Malus domestica</name>
    <name type="common">Apple</name>
    <name type="synonym">Pyrus malus</name>
    <dbReference type="NCBI Taxonomy" id="3750"/>
    <lineage>
        <taxon>Eukaryota</taxon>
        <taxon>Viridiplantae</taxon>
        <taxon>Streptophyta</taxon>
        <taxon>Embryophyta</taxon>
        <taxon>Tracheophyta</taxon>
        <taxon>Spermatophyta</taxon>
        <taxon>Magnoliopsida</taxon>
        <taxon>eudicotyledons</taxon>
        <taxon>Gunneridae</taxon>
        <taxon>Pentapetalae</taxon>
        <taxon>rosids</taxon>
        <taxon>fabids</taxon>
        <taxon>Rosales</taxon>
        <taxon>Rosaceae</taxon>
        <taxon>Amygdaloideae</taxon>
        <taxon>Maleae</taxon>
        <taxon>Malus</taxon>
    </lineage>
</organism>
<comment type="caution">
    <text evidence="4">The sequence shown here is derived from an EMBL/GenBank/DDBJ whole genome shotgun (WGS) entry which is preliminary data.</text>
</comment>
<feature type="domain" description="Ubiquitin-like" evidence="3">
    <location>
        <begin position="38"/>
        <end position="78"/>
    </location>
</feature>
<dbReference type="EMBL" id="RDQH01000337">
    <property type="protein sequence ID" value="RXH82754.1"/>
    <property type="molecule type" value="Genomic_DNA"/>
</dbReference>
<keyword evidence="5" id="KW-1185">Reference proteome</keyword>
<evidence type="ECO:0000313" key="5">
    <source>
        <dbReference type="Proteomes" id="UP000290289"/>
    </source>
</evidence>
<dbReference type="InterPro" id="IPR019954">
    <property type="entry name" value="Ubiquitin_CS"/>
</dbReference>
<proteinExistence type="predicted"/>
<dbReference type="InterPro" id="IPR029071">
    <property type="entry name" value="Ubiquitin-like_domsf"/>
</dbReference>
<dbReference type="Proteomes" id="UP000290289">
    <property type="component" value="Chromosome 11"/>
</dbReference>
<evidence type="ECO:0000313" key="4">
    <source>
        <dbReference type="EMBL" id="RXH82754.1"/>
    </source>
</evidence>
<dbReference type="Pfam" id="PF00240">
    <property type="entry name" value="ubiquitin"/>
    <property type="match status" value="1"/>
</dbReference>
<feature type="compositionally biased region" description="Basic and acidic residues" evidence="2">
    <location>
        <begin position="74"/>
        <end position="94"/>
    </location>
</feature>
<dbReference type="PANTHER" id="PTHR10666">
    <property type="entry name" value="UBIQUITIN"/>
    <property type="match status" value="1"/>
</dbReference>
<dbReference type="AlphaFoldDB" id="A0A498IKS5"/>
<accession>A0A498IKS5</accession>
<feature type="compositionally biased region" description="Basic and acidic residues" evidence="2">
    <location>
        <begin position="13"/>
        <end position="39"/>
    </location>
</feature>
<dbReference type="InterPro" id="IPR000626">
    <property type="entry name" value="Ubiquitin-like_dom"/>
</dbReference>
<feature type="region of interest" description="Disordered" evidence="2">
    <location>
        <begin position="1"/>
        <end position="39"/>
    </location>
</feature>
<dbReference type="SUPFAM" id="SSF54236">
    <property type="entry name" value="Ubiquitin-like"/>
    <property type="match status" value="1"/>
</dbReference>
<dbReference type="PRINTS" id="PR00348">
    <property type="entry name" value="UBIQUITIN"/>
</dbReference>
<dbReference type="PROSITE" id="PS50053">
    <property type="entry name" value="UBIQUITIN_2"/>
    <property type="match status" value="1"/>
</dbReference>
<dbReference type="Gene3D" id="3.10.20.90">
    <property type="entry name" value="Phosphatidylinositol 3-kinase Catalytic Subunit, Chain A, domain 1"/>
    <property type="match status" value="1"/>
</dbReference>
<dbReference type="PROSITE" id="PS00299">
    <property type="entry name" value="UBIQUITIN_1"/>
    <property type="match status" value="1"/>
</dbReference>
<gene>
    <name evidence="4" type="ORF">DVH24_003252</name>
</gene>